<dbReference type="Proteomes" id="UP000052023">
    <property type="component" value="Unassembled WGS sequence"/>
</dbReference>
<accession>A0A0R3N0T1</accession>
<proteinExistence type="predicted"/>
<gene>
    <name evidence="1" type="ORF">CQ13_23260</name>
</gene>
<keyword evidence="2" id="KW-1185">Reference proteome</keyword>
<dbReference type="EMBL" id="LLYA01000135">
    <property type="protein sequence ID" value="KRR25945.1"/>
    <property type="molecule type" value="Genomic_DNA"/>
</dbReference>
<comment type="caution">
    <text evidence="1">The sequence shown here is derived from an EMBL/GenBank/DDBJ whole genome shotgun (WGS) entry which is preliminary data.</text>
</comment>
<evidence type="ECO:0000313" key="2">
    <source>
        <dbReference type="Proteomes" id="UP000052023"/>
    </source>
</evidence>
<sequence length="74" mass="8364">MWSVRQCGHLWVKVAMSEQSETQEAEKHIRVALRSGDAMLAMLSFYEMRSEAERLVFVRLLAGRVIAQAGRAVA</sequence>
<name>A0A0R3N0T1_9BRAD</name>
<reference evidence="1 2" key="1">
    <citation type="submission" date="2014-03" db="EMBL/GenBank/DDBJ databases">
        <title>Bradyrhizobium valentinum sp. nov., isolated from effective nodules of Lupinus mariae-josephae, a lupine endemic of basic-lime soils in Eastern Spain.</title>
        <authorList>
            <person name="Duran D."/>
            <person name="Rey L."/>
            <person name="Navarro A."/>
            <person name="Busquets A."/>
            <person name="Imperial J."/>
            <person name="Ruiz-Argueso T."/>
        </authorList>
    </citation>
    <scope>NUCLEOTIDE SEQUENCE [LARGE SCALE GENOMIC DNA]</scope>
    <source>
        <strain evidence="1 2">Ro19</strain>
    </source>
</reference>
<evidence type="ECO:0000313" key="1">
    <source>
        <dbReference type="EMBL" id="KRR25945.1"/>
    </source>
</evidence>
<protein>
    <submittedName>
        <fullName evidence="1">Uncharacterized protein</fullName>
    </submittedName>
</protein>
<dbReference type="AlphaFoldDB" id="A0A0R3N0T1"/>
<organism evidence="1 2">
    <name type="scientific">Bradyrhizobium retamae</name>
    <dbReference type="NCBI Taxonomy" id="1300035"/>
    <lineage>
        <taxon>Bacteria</taxon>
        <taxon>Pseudomonadati</taxon>
        <taxon>Pseudomonadota</taxon>
        <taxon>Alphaproteobacteria</taxon>
        <taxon>Hyphomicrobiales</taxon>
        <taxon>Nitrobacteraceae</taxon>
        <taxon>Bradyrhizobium</taxon>
    </lineage>
</organism>